<name>A0ABU2KJ69_9FLAO</name>
<accession>A0ABU2KJ69</accession>
<gene>
    <name evidence="1" type="ORF">RLT85_08975</name>
</gene>
<dbReference type="Proteomes" id="UP001182991">
    <property type="component" value="Unassembled WGS sequence"/>
</dbReference>
<protein>
    <recommendedName>
        <fullName evidence="3">Lipoprotein</fullName>
    </recommendedName>
</protein>
<evidence type="ECO:0008006" key="3">
    <source>
        <dbReference type="Google" id="ProtNLM"/>
    </source>
</evidence>
<dbReference type="RefSeq" id="WP_311401694.1">
    <property type="nucleotide sequence ID" value="NZ_JAVRBG010000007.1"/>
</dbReference>
<dbReference type="EMBL" id="JAVRBG010000007">
    <property type="protein sequence ID" value="MDT0294765.1"/>
    <property type="molecule type" value="Genomic_DNA"/>
</dbReference>
<comment type="caution">
    <text evidence="1">The sequence shown here is derived from an EMBL/GenBank/DDBJ whole genome shotgun (WGS) entry which is preliminary data.</text>
</comment>
<keyword evidence="2" id="KW-1185">Reference proteome</keyword>
<organism evidence="1 2">
    <name type="scientific">Mesonia ostreae</name>
    <dbReference type="NCBI Taxonomy" id="861110"/>
    <lineage>
        <taxon>Bacteria</taxon>
        <taxon>Pseudomonadati</taxon>
        <taxon>Bacteroidota</taxon>
        <taxon>Flavobacteriia</taxon>
        <taxon>Flavobacteriales</taxon>
        <taxon>Flavobacteriaceae</taxon>
        <taxon>Mesonia</taxon>
    </lineage>
</organism>
<reference evidence="2" key="1">
    <citation type="submission" date="2023-07" db="EMBL/GenBank/DDBJ databases">
        <title>Isolating and identifying novel microbial strains from the Mariana Trench.</title>
        <authorList>
            <person name="Fu H."/>
        </authorList>
    </citation>
    <scope>NUCLEOTIDE SEQUENCE [LARGE SCALE GENOMIC DNA]</scope>
    <source>
        <strain evidence="2">T-y2</strain>
    </source>
</reference>
<proteinExistence type="predicted"/>
<sequence>MKNFTLFIILLVTLASCSSDDIDDVDFTYELMPISMANIPDTLTYGENSIITLDYLRPSTCHAFAGFNVIENEQEITLSILNTVVQNGSNCENLDNVTASENFEFLVEREDYYIFKIYEGIDEEGNEVYLTKEVMIQL</sequence>
<dbReference type="PROSITE" id="PS51257">
    <property type="entry name" value="PROKAR_LIPOPROTEIN"/>
    <property type="match status" value="1"/>
</dbReference>
<evidence type="ECO:0000313" key="2">
    <source>
        <dbReference type="Proteomes" id="UP001182991"/>
    </source>
</evidence>
<evidence type="ECO:0000313" key="1">
    <source>
        <dbReference type="EMBL" id="MDT0294765.1"/>
    </source>
</evidence>